<name>A0A6A6DHZ3_9PEZI</name>
<evidence type="ECO:0008006" key="3">
    <source>
        <dbReference type="Google" id="ProtNLM"/>
    </source>
</evidence>
<accession>A0A6A6DHZ3</accession>
<dbReference type="SUPFAM" id="SSF56112">
    <property type="entry name" value="Protein kinase-like (PK-like)"/>
    <property type="match status" value="1"/>
</dbReference>
<organism evidence="1 2">
    <name type="scientific">Zopfia rhizophila CBS 207.26</name>
    <dbReference type="NCBI Taxonomy" id="1314779"/>
    <lineage>
        <taxon>Eukaryota</taxon>
        <taxon>Fungi</taxon>
        <taxon>Dikarya</taxon>
        <taxon>Ascomycota</taxon>
        <taxon>Pezizomycotina</taxon>
        <taxon>Dothideomycetes</taxon>
        <taxon>Dothideomycetes incertae sedis</taxon>
        <taxon>Zopfiaceae</taxon>
        <taxon>Zopfia</taxon>
    </lineage>
</organism>
<evidence type="ECO:0000313" key="2">
    <source>
        <dbReference type="Proteomes" id="UP000800200"/>
    </source>
</evidence>
<dbReference type="AlphaFoldDB" id="A0A6A6DHZ3"/>
<sequence length="87" mass="10495">MLKDQSFAYQRYSAFSRIHLRAQVPFRSIEDMQEWMNERLAKVTKERLDMKRFKLVMCHIDLVRRNVILLADSSVCLFDWAYAGFFL</sequence>
<dbReference type="EMBL" id="ML994673">
    <property type="protein sequence ID" value="KAF2178745.1"/>
    <property type="molecule type" value="Genomic_DNA"/>
</dbReference>
<protein>
    <recommendedName>
        <fullName evidence="3">Aminoglycoside phosphotransferase domain-containing protein</fullName>
    </recommendedName>
</protein>
<dbReference type="Proteomes" id="UP000800200">
    <property type="component" value="Unassembled WGS sequence"/>
</dbReference>
<reference evidence="1" key="1">
    <citation type="journal article" date="2020" name="Stud. Mycol.">
        <title>101 Dothideomycetes genomes: a test case for predicting lifestyles and emergence of pathogens.</title>
        <authorList>
            <person name="Haridas S."/>
            <person name="Albert R."/>
            <person name="Binder M."/>
            <person name="Bloem J."/>
            <person name="Labutti K."/>
            <person name="Salamov A."/>
            <person name="Andreopoulos B."/>
            <person name="Baker S."/>
            <person name="Barry K."/>
            <person name="Bills G."/>
            <person name="Bluhm B."/>
            <person name="Cannon C."/>
            <person name="Castanera R."/>
            <person name="Culley D."/>
            <person name="Daum C."/>
            <person name="Ezra D."/>
            <person name="Gonzalez J."/>
            <person name="Henrissat B."/>
            <person name="Kuo A."/>
            <person name="Liang C."/>
            <person name="Lipzen A."/>
            <person name="Lutzoni F."/>
            <person name="Magnuson J."/>
            <person name="Mondo S."/>
            <person name="Nolan M."/>
            <person name="Ohm R."/>
            <person name="Pangilinan J."/>
            <person name="Park H.-J."/>
            <person name="Ramirez L."/>
            <person name="Alfaro M."/>
            <person name="Sun H."/>
            <person name="Tritt A."/>
            <person name="Yoshinaga Y."/>
            <person name="Zwiers L.-H."/>
            <person name="Turgeon B."/>
            <person name="Goodwin S."/>
            <person name="Spatafora J."/>
            <person name="Crous P."/>
            <person name="Grigoriev I."/>
        </authorList>
    </citation>
    <scope>NUCLEOTIDE SEQUENCE</scope>
    <source>
        <strain evidence="1">CBS 207.26</strain>
    </source>
</reference>
<proteinExistence type="predicted"/>
<evidence type="ECO:0000313" key="1">
    <source>
        <dbReference type="EMBL" id="KAF2178745.1"/>
    </source>
</evidence>
<keyword evidence="2" id="KW-1185">Reference proteome</keyword>
<dbReference type="Gene3D" id="3.90.1200.10">
    <property type="match status" value="1"/>
</dbReference>
<dbReference type="OrthoDB" id="3250044at2759"/>
<dbReference type="InterPro" id="IPR011009">
    <property type="entry name" value="Kinase-like_dom_sf"/>
</dbReference>
<gene>
    <name evidence="1" type="ORF">K469DRAFT_598522</name>
</gene>